<organism evidence="1">
    <name type="scientific">freshwater metagenome</name>
    <dbReference type="NCBI Taxonomy" id="449393"/>
    <lineage>
        <taxon>unclassified sequences</taxon>
        <taxon>metagenomes</taxon>
        <taxon>ecological metagenomes</taxon>
    </lineage>
</organism>
<gene>
    <name evidence="1" type="ORF">UFOPK3268_00929</name>
</gene>
<dbReference type="EMBL" id="CAFBIZ010000109">
    <property type="protein sequence ID" value="CAB4850108.1"/>
    <property type="molecule type" value="Genomic_DNA"/>
</dbReference>
<accession>A0A6J7C0A5</accession>
<proteinExistence type="predicted"/>
<sequence length="143" mass="15576">MGEHPEGISALDDREHLQATVRGHQPRGDRVPRLVRRDEALLVLGVGHGLAHAHFLDEACPLDIAARHGTVAATECVHEPLVEEVLDHHRGVPLRDGRETVARIVVVEVGVVRFASEEEVDQLATAGLGRRLEGEPAVETPRP</sequence>
<reference evidence="1" key="1">
    <citation type="submission" date="2020-05" db="EMBL/GenBank/DDBJ databases">
        <authorList>
            <person name="Chiriac C."/>
            <person name="Salcher M."/>
            <person name="Ghai R."/>
            <person name="Kavagutti S V."/>
        </authorList>
    </citation>
    <scope>NUCLEOTIDE SEQUENCE</scope>
</reference>
<name>A0A6J7C0A5_9ZZZZ</name>
<dbReference type="AlphaFoldDB" id="A0A6J7C0A5"/>
<protein>
    <submittedName>
        <fullName evidence="1">Unannotated protein</fullName>
    </submittedName>
</protein>
<evidence type="ECO:0000313" key="1">
    <source>
        <dbReference type="EMBL" id="CAB4850108.1"/>
    </source>
</evidence>